<name>A0A171AHL0_9BACT</name>
<dbReference type="Pfam" id="PF04966">
    <property type="entry name" value="OprB"/>
    <property type="match status" value="1"/>
</dbReference>
<dbReference type="OrthoDB" id="545475at2"/>
<evidence type="ECO:0000256" key="2">
    <source>
        <dbReference type="RuleBase" id="RU363072"/>
    </source>
</evidence>
<reference evidence="4" key="1">
    <citation type="submission" date="2016-04" db="EMBL/GenBank/DDBJ databases">
        <title>Draft genome sequence of Paludibacter jiangxiensis strain NM7.</title>
        <authorList>
            <person name="Qiu Y."/>
            <person name="Matsuura N."/>
            <person name="Ohashi A."/>
            <person name="Tourlousse M.D."/>
            <person name="Sekiguchi Y."/>
        </authorList>
    </citation>
    <scope>NUCLEOTIDE SEQUENCE [LARGE SCALE GENOMIC DNA]</scope>
    <source>
        <strain evidence="4">NM7</strain>
    </source>
</reference>
<dbReference type="AlphaFoldDB" id="A0A171AHL0"/>
<dbReference type="GO" id="GO:0008643">
    <property type="term" value="P:carbohydrate transport"/>
    <property type="evidence" value="ECO:0007669"/>
    <property type="project" value="InterPro"/>
</dbReference>
<proteinExistence type="inferred from homology"/>
<dbReference type="PANTHER" id="PTHR37944">
    <property type="entry name" value="PORIN B"/>
    <property type="match status" value="1"/>
</dbReference>
<dbReference type="STRING" id="681398.PJIAN_4287"/>
<organism evidence="3 4">
    <name type="scientific">Paludibacter jiangxiensis</name>
    <dbReference type="NCBI Taxonomy" id="681398"/>
    <lineage>
        <taxon>Bacteria</taxon>
        <taxon>Pseudomonadati</taxon>
        <taxon>Bacteroidota</taxon>
        <taxon>Bacteroidia</taxon>
        <taxon>Bacteroidales</taxon>
        <taxon>Paludibacteraceae</taxon>
        <taxon>Paludibacter</taxon>
    </lineage>
</organism>
<keyword evidence="2" id="KW-0732">Signal</keyword>
<reference evidence="4" key="2">
    <citation type="journal article" date="2017" name="Genome Announc.">
        <title>Draft genome sequence of Paludibacter jiangxiensis NM7(T), a propionate-producing fermentative bacterium.</title>
        <authorList>
            <person name="Qiu Y.-L."/>
            <person name="Tourlousse D.M."/>
            <person name="Matsuura N."/>
            <person name="Ohashi A."/>
            <person name="Sekiguchi Y."/>
        </authorList>
    </citation>
    <scope>NUCLEOTIDE SEQUENCE [LARGE SCALE GENOMIC DNA]</scope>
    <source>
        <strain evidence="4">NM7</strain>
    </source>
</reference>
<accession>A0A171AHL0</accession>
<gene>
    <name evidence="3" type="ORF">PJIAN_4287</name>
</gene>
<dbReference type="PANTHER" id="PTHR37944:SF1">
    <property type="entry name" value="PORIN B"/>
    <property type="match status" value="1"/>
</dbReference>
<protein>
    <submittedName>
        <fullName evidence="3">Porin</fullName>
    </submittedName>
</protein>
<dbReference type="InterPro" id="IPR007049">
    <property type="entry name" value="Carb-sel_porin_OprB"/>
</dbReference>
<dbReference type="InterPro" id="IPR052932">
    <property type="entry name" value="OprB_Porin"/>
</dbReference>
<feature type="chain" id="PRO_5007749641" evidence="2">
    <location>
        <begin position="28"/>
        <end position="377"/>
    </location>
</feature>
<dbReference type="Gene3D" id="2.40.160.180">
    <property type="entry name" value="Carbohydrate-selective porin OprB"/>
    <property type="match status" value="1"/>
</dbReference>
<comment type="similarity">
    <text evidence="1 2">Belongs to the OprB family.</text>
</comment>
<dbReference type="Proteomes" id="UP000076586">
    <property type="component" value="Unassembled WGS sequence"/>
</dbReference>
<feature type="signal peptide" evidence="2">
    <location>
        <begin position="1"/>
        <end position="27"/>
    </location>
</feature>
<dbReference type="GO" id="GO:0016020">
    <property type="term" value="C:membrane"/>
    <property type="evidence" value="ECO:0007669"/>
    <property type="project" value="InterPro"/>
</dbReference>
<dbReference type="RefSeq" id="WP_068705232.1">
    <property type="nucleotide sequence ID" value="NZ_BDCR01000004.1"/>
</dbReference>
<dbReference type="EMBL" id="BDCR01000004">
    <property type="protein sequence ID" value="GAT63746.1"/>
    <property type="molecule type" value="Genomic_DNA"/>
</dbReference>
<evidence type="ECO:0000313" key="4">
    <source>
        <dbReference type="Proteomes" id="UP000076586"/>
    </source>
</evidence>
<sequence>MTTSKMNRFSTAFLLFLTAGLTTYLSAQTTSPLSFNASYIGDWVVNMRGGIKTGSTYLGLANLKIGFDTEKARLWKGGSFFVNAGNTHGGEPSANLVGDFQGVTNIEAGNLTFMYELWYKQQIDKITVTAGLQDLNVDFASTSYGASFNNSSFGIQSSIASNIPSPIFPLTALGVSLQWNISPALSWEVALFDGTPDEYESNPYNVHWKLSKNDGYLAISEWQLSASLLRNLEGKYKFGVYTHRKCDSAQTTFHNYGLYAIADQQIVKTEKGGVGLFSQLGWSPSKNCNNYYCSLGINWQAPFACRENDMCGIAFAYAGIHNNNGVGGELSIEALYKAQLTKNLYLKPDIQYVVNPAGTDAKLPNALVGMVRVGIEF</sequence>
<dbReference type="InterPro" id="IPR038673">
    <property type="entry name" value="OprB_sf"/>
</dbReference>
<keyword evidence="4" id="KW-1185">Reference proteome</keyword>
<evidence type="ECO:0000313" key="3">
    <source>
        <dbReference type="EMBL" id="GAT63746.1"/>
    </source>
</evidence>
<comment type="caution">
    <text evidence="3">The sequence shown here is derived from an EMBL/GenBank/DDBJ whole genome shotgun (WGS) entry which is preliminary data.</text>
</comment>
<dbReference type="GO" id="GO:0015288">
    <property type="term" value="F:porin activity"/>
    <property type="evidence" value="ECO:0007669"/>
    <property type="project" value="InterPro"/>
</dbReference>
<evidence type="ECO:0000256" key="1">
    <source>
        <dbReference type="ARBA" id="ARBA00008769"/>
    </source>
</evidence>